<gene>
    <name evidence="1" type="ORF">DFQ59_106158</name>
</gene>
<organism evidence="1 2">
    <name type="scientific">Thioalbus denitrificans</name>
    <dbReference type="NCBI Taxonomy" id="547122"/>
    <lineage>
        <taxon>Bacteria</taxon>
        <taxon>Pseudomonadati</taxon>
        <taxon>Pseudomonadota</taxon>
        <taxon>Gammaproteobacteria</taxon>
        <taxon>Chromatiales</taxon>
        <taxon>Ectothiorhodospiraceae</taxon>
        <taxon>Thioalbus</taxon>
    </lineage>
</organism>
<accession>A0A369C842</accession>
<protein>
    <submittedName>
        <fullName evidence="1">Uncharacterized protein</fullName>
    </submittedName>
</protein>
<evidence type="ECO:0000313" key="1">
    <source>
        <dbReference type="EMBL" id="RCX29923.1"/>
    </source>
</evidence>
<reference evidence="1 2" key="1">
    <citation type="submission" date="2018-07" db="EMBL/GenBank/DDBJ databases">
        <title>Genomic Encyclopedia of Type Strains, Phase IV (KMG-IV): sequencing the most valuable type-strain genomes for metagenomic binning, comparative biology and taxonomic classification.</title>
        <authorList>
            <person name="Goeker M."/>
        </authorList>
    </citation>
    <scope>NUCLEOTIDE SEQUENCE [LARGE SCALE GENOMIC DNA]</scope>
    <source>
        <strain evidence="1 2">DSM 26407</strain>
    </source>
</reference>
<proteinExistence type="predicted"/>
<evidence type="ECO:0000313" key="2">
    <source>
        <dbReference type="Proteomes" id="UP000252707"/>
    </source>
</evidence>
<keyword evidence="2" id="KW-1185">Reference proteome</keyword>
<dbReference type="Proteomes" id="UP000252707">
    <property type="component" value="Unassembled WGS sequence"/>
</dbReference>
<dbReference type="EMBL" id="QPJY01000006">
    <property type="protein sequence ID" value="RCX29923.1"/>
    <property type="molecule type" value="Genomic_DNA"/>
</dbReference>
<dbReference type="Gene3D" id="2.60.40.10">
    <property type="entry name" value="Immunoglobulins"/>
    <property type="match status" value="1"/>
</dbReference>
<dbReference type="AlphaFoldDB" id="A0A369C842"/>
<comment type="caution">
    <text evidence="1">The sequence shown here is derived from an EMBL/GenBank/DDBJ whole genome shotgun (WGS) entry which is preliminary data.</text>
</comment>
<sequence length="316" mass="33524">TRTVQAGDPDPLPNTVTVHYNPDGFPNDISDSDGHSVNLFQPGVDVAKVCYDPSGPTEPPYDTVVVHGDPLEYRFTITNDGSSDSPSLVLASVLDQVTVGSDPPLPADNLTAAATAAGCASLAYGESCSFTVQFDTSGVMAMDDVTVSDRVDVLYNPDGFPNNITDYATASCTVTPGLEGCTPGFWQGGYGRNLWNEPTDPDWPDRTGEGGTATNPFTHDTLFCDYFGCKVGTKLAGLTMIEIVGTGGGEMPERKAARNVIAAYLNTAWSMRYDFGLYDEPGEIAALWTSAVSGGISYMDVHLLLGGYNNQECPIP</sequence>
<dbReference type="RefSeq" id="WP_170142156.1">
    <property type="nucleotide sequence ID" value="NZ_QPJY01000006.1"/>
</dbReference>
<dbReference type="InterPro" id="IPR013783">
    <property type="entry name" value="Ig-like_fold"/>
</dbReference>
<name>A0A369C842_9GAMM</name>
<feature type="non-terminal residue" evidence="1">
    <location>
        <position position="1"/>
    </location>
</feature>